<sequence>MLHAVYHVGDLDRTIHSDYGVTSYYIGTGFGHFAIATEDISIGNLNHRPFQEVVLIQ</sequence>
<feature type="non-terminal residue" evidence="2">
    <location>
        <position position="57"/>
    </location>
</feature>
<dbReference type="EMBL" id="CAMGYJ010000005">
    <property type="protein sequence ID" value="CAI0413939.1"/>
    <property type="molecule type" value="Genomic_DNA"/>
</dbReference>
<reference evidence="2" key="1">
    <citation type="submission" date="2022-08" db="EMBL/GenBank/DDBJ databases">
        <authorList>
            <person name="Gutierrez-Valencia J."/>
        </authorList>
    </citation>
    <scope>NUCLEOTIDE SEQUENCE</scope>
</reference>
<dbReference type="PROSITE" id="PS00935">
    <property type="entry name" value="GLYOXALASE_I_2"/>
    <property type="match status" value="1"/>
</dbReference>
<evidence type="ECO:0000256" key="1">
    <source>
        <dbReference type="ARBA" id="ARBA00022723"/>
    </source>
</evidence>
<gene>
    <name evidence="2" type="ORF">LITE_LOCUS16125</name>
</gene>
<dbReference type="AlphaFoldDB" id="A0AAV0JZ85"/>
<evidence type="ECO:0000313" key="2">
    <source>
        <dbReference type="EMBL" id="CAI0413939.1"/>
    </source>
</evidence>
<name>A0AAV0JZ85_9ROSI</name>
<dbReference type="GO" id="GO:0004462">
    <property type="term" value="F:lactoylglutathione lyase activity"/>
    <property type="evidence" value="ECO:0007669"/>
    <property type="project" value="InterPro"/>
</dbReference>
<accession>A0AAV0JZ85</accession>
<dbReference type="Proteomes" id="UP001154282">
    <property type="component" value="Unassembled WGS sequence"/>
</dbReference>
<proteinExistence type="predicted"/>
<organism evidence="2 3">
    <name type="scientific">Linum tenue</name>
    <dbReference type="NCBI Taxonomy" id="586396"/>
    <lineage>
        <taxon>Eukaryota</taxon>
        <taxon>Viridiplantae</taxon>
        <taxon>Streptophyta</taxon>
        <taxon>Embryophyta</taxon>
        <taxon>Tracheophyta</taxon>
        <taxon>Spermatophyta</taxon>
        <taxon>Magnoliopsida</taxon>
        <taxon>eudicotyledons</taxon>
        <taxon>Gunneridae</taxon>
        <taxon>Pentapetalae</taxon>
        <taxon>rosids</taxon>
        <taxon>fabids</taxon>
        <taxon>Malpighiales</taxon>
        <taxon>Linaceae</taxon>
        <taxon>Linum</taxon>
    </lineage>
</organism>
<evidence type="ECO:0000313" key="3">
    <source>
        <dbReference type="Proteomes" id="UP001154282"/>
    </source>
</evidence>
<comment type="caution">
    <text evidence="2">The sequence shown here is derived from an EMBL/GenBank/DDBJ whole genome shotgun (WGS) entry which is preliminary data.</text>
</comment>
<protein>
    <submittedName>
        <fullName evidence="2">Uncharacterized protein</fullName>
    </submittedName>
</protein>
<dbReference type="GO" id="GO:0046872">
    <property type="term" value="F:metal ion binding"/>
    <property type="evidence" value="ECO:0007669"/>
    <property type="project" value="UniProtKB-KW"/>
</dbReference>
<keyword evidence="1" id="KW-0479">Metal-binding</keyword>
<dbReference type="InterPro" id="IPR018146">
    <property type="entry name" value="Glyoxalase_1_CS"/>
</dbReference>
<keyword evidence="3" id="KW-1185">Reference proteome</keyword>